<keyword evidence="3" id="KW-1185">Reference proteome</keyword>
<name>K0Z3B5_9CORY</name>
<feature type="region of interest" description="Disordered" evidence="1">
    <location>
        <begin position="1"/>
        <end position="29"/>
    </location>
</feature>
<proteinExistence type="predicted"/>
<dbReference type="EMBL" id="AHAE01000055">
    <property type="protein sequence ID" value="EJZ81860.1"/>
    <property type="molecule type" value="Genomic_DNA"/>
</dbReference>
<evidence type="ECO:0000313" key="3">
    <source>
        <dbReference type="Proteomes" id="UP000006078"/>
    </source>
</evidence>
<evidence type="ECO:0000256" key="1">
    <source>
        <dbReference type="SAM" id="MobiDB-lite"/>
    </source>
</evidence>
<comment type="caution">
    <text evidence="2">The sequence shown here is derived from an EMBL/GenBank/DDBJ whole genome shotgun (WGS) entry which is preliminary data.</text>
</comment>
<dbReference type="AlphaFoldDB" id="K0Z3B5"/>
<reference evidence="2 3" key="1">
    <citation type="submission" date="2012-08" db="EMBL/GenBank/DDBJ databases">
        <title>The Genome Sequence of Turicella otitidis ATCC 51513.</title>
        <authorList>
            <consortium name="The Broad Institute Genome Sequencing Platform"/>
            <person name="Earl A."/>
            <person name="Ward D."/>
            <person name="Feldgarden M."/>
            <person name="Gevers D."/>
            <person name="Huys G."/>
            <person name="Walker B."/>
            <person name="Young S.K."/>
            <person name="Zeng Q."/>
            <person name="Gargeya S."/>
            <person name="Fitzgerald M."/>
            <person name="Haas B."/>
            <person name="Abouelleil A."/>
            <person name="Alvarado L."/>
            <person name="Arachchi H.M."/>
            <person name="Berlin A.M."/>
            <person name="Chapman S.B."/>
            <person name="Goldberg J."/>
            <person name="Griggs A."/>
            <person name="Gujja S."/>
            <person name="Hansen M."/>
            <person name="Howarth C."/>
            <person name="Imamovic A."/>
            <person name="Larimer J."/>
            <person name="McCowen C."/>
            <person name="Montmayeur A."/>
            <person name="Murphy C."/>
            <person name="Neiman D."/>
            <person name="Pearson M."/>
            <person name="Priest M."/>
            <person name="Roberts A."/>
            <person name="Saif S."/>
            <person name="Shea T."/>
            <person name="Sisk P."/>
            <person name="Sykes S."/>
            <person name="Wortman J."/>
            <person name="Nusbaum C."/>
            <person name="Birren B."/>
        </authorList>
    </citation>
    <scope>NUCLEOTIDE SEQUENCE [LARGE SCALE GENOMIC DNA]</scope>
    <source>
        <strain evidence="2 3">ATCC 51513</strain>
    </source>
</reference>
<organism evidence="2 3">
    <name type="scientific">Corynebacterium otitidis ATCC 51513</name>
    <dbReference type="NCBI Taxonomy" id="883169"/>
    <lineage>
        <taxon>Bacteria</taxon>
        <taxon>Bacillati</taxon>
        <taxon>Actinomycetota</taxon>
        <taxon>Actinomycetes</taxon>
        <taxon>Mycobacteriales</taxon>
        <taxon>Corynebacteriaceae</taxon>
        <taxon>Corynebacterium</taxon>
    </lineage>
</organism>
<feature type="non-terminal residue" evidence="2">
    <location>
        <position position="29"/>
    </location>
</feature>
<gene>
    <name evidence="2" type="ORF">HMPREF9719_01200</name>
</gene>
<evidence type="ECO:0000313" key="2">
    <source>
        <dbReference type="EMBL" id="EJZ81860.1"/>
    </source>
</evidence>
<sequence>MSGEHAAERPDRDPAPGPRPAGDEPRAVR</sequence>
<feature type="compositionally biased region" description="Basic and acidic residues" evidence="1">
    <location>
        <begin position="1"/>
        <end position="14"/>
    </location>
</feature>
<accession>K0Z3B5</accession>
<protein>
    <submittedName>
        <fullName evidence="2">Uncharacterized protein</fullName>
    </submittedName>
</protein>
<dbReference type="Proteomes" id="UP000006078">
    <property type="component" value="Unassembled WGS sequence"/>
</dbReference>
<dbReference type="HOGENOM" id="CLU_209533_1_0_11"/>